<gene>
    <name evidence="1" type="ORF">A6E01_19810</name>
</gene>
<dbReference type="AlphaFoldDB" id="A0AAN0XZL0"/>
<evidence type="ECO:0000313" key="1">
    <source>
        <dbReference type="EMBL" id="ANO35461.1"/>
    </source>
</evidence>
<keyword evidence="1" id="KW-0614">Plasmid</keyword>
<dbReference type="EMBL" id="CP016179">
    <property type="protein sequence ID" value="ANO35461.1"/>
    <property type="molecule type" value="Genomic_DNA"/>
</dbReference>
<evidence type="ECO:0000313" key="2">
    <source>
        <dbReference type="Proteomes" id="UP000092018"/>
    </source>
</evidence>
<reference evidence="1 2" key="1">
    <citation type="submission" date="2016-06" db="EMBL/GenBank/DDBJ databases">
        <title>Adaptive Radiation by Waves of Gene Transfer Leads to Fine-Scale Resource Partitioning in Marine Microbes.</title>
        <authorList>
            <person name="Hehemann J.-H."/>
            <person name="Arevalo P."/>
            <person name="Datta M.S."/>
            <person name="Yu X."/>
            <person name="Corzett C."/>
            <person name="Henschel A."/>
            <person name="Preheim S.P."/>
            <person name="Timberlake S."/>
            <person name="Alm E.J."/>
            <person name="Polz M.F."/>
        </authorList>
    </citation>
    <scope>NUCLEOTIDE SEQUENCE [LARGE SCALE GENOMIC DNA]</scope>
    <source>
        <strain evidence="1 2">FF50</strain>
        <plasmid evidence="1 2">unnamed1</plasmid>
    </source>
</reference>
<dbReference type="RefSeq" id="WP_065211223.1">
    <property type="nucleotide sequence ID" value="NZ_CP016179.1"/>
</dbReference>
<dbReference type="KEGG" id="vbr:A6E01_19810"/>
<dbReference type="Proteomes" id="UP000092018">
    <property type="component" value="Plasmid unnamed1"/>
</dbReference>
<name>A0AAN0XZL0_9VIBR</name>
<sequence>MRTESDLIKMGTQALKTKTYTWQTTEPTPNHFQTPHLYSLFKSGLEYCPLEFNALLQSYSQEKFKTALTAFLAKAESDYQTALKNTKSVLWERFKASKILTNDAELNELKVSYLPNNTDHSNTVMGINNGLDPFYEINDSDSLELTITPCRNIDAEINAPITPKNVDLEMAIIELFNECCFLRFKGFEHTFTEYSTGSVFNKAHQHAKHLLSASSDKKAALQDLMSEEPKNQLDCWHSPKLLFAKHIGYTKAFTELESIEPLKLSVFIRENTSPIDAYLTRDIGGYVSHSFSIFKELKEVQDEFLEDCSTNGEHEDYEAVAIDPETIIECINTLAWNHALASLTLTFLTNHADYLATHNE</sequence>
<organism evidence="1 2">
    <name type="scientific">Vibrio breoganii</name>
    <dbReference type="NCBI Taxonomy" id="553239"/>
    <lineage>
        <taxon>Bacteria</taxon>
        <taxon>Pseudomonadati</taxon>
        <taxon>Pseudomonadota</taxon>
        <taxon>Gammaproteobacteria</taxon>
        <taxon>Vibrionales</taxon>
        <taxon>Vibrionaceae</taxon>
        <taxon>Vibrio</taxon>
    </lineage>
</organism>
<proteinExistence type="predicted"/>
<accession>A0AAN0XZL0</accession>
<protein>
    <submittedName>
        <fullName evidence="1">Uncharacterized protein</fullName>
    </submittedName>
</protein>
<geneLocation type="plasmid" evidence="1 2">
    <name>unnamed1</name>
</geneLocation>